<gene>
    <name evidence="1" type="ORF">SAMN05443637_12725</name>
</gene>
<evidence type="ECO:0000313" key="2">
    <source>
        <dbReference type="Proteomes" id="UP000184363"/>
    </source>
</evidence>
<name>A0A1M7AC07_PSETH</name>
<proteinExistence type="predicted"/>
<dbReference type="AlphaFoldDB" id="A0A1M7AC07"/>
<sequence>MMHAAVRAASEERLALARGLLARAEQSRAADPGADVLPVAQPLARLLPGAGLRRGSTVALPGPAGATSLLFALLAEASAAGSWIGIVGRPDLGVVAAAEAGLALERLALVPRPGPDLVPVAMALLDGMDVVAVAPAGPVVPFADRRARSPGRPAVVRAAERQRLAARARQRGAVLLALGEWPGADLELSCAGGGWRGLDAERGRLRARTAVVRRGGRGAVGRGGEVRLLLPGPDGRVAPRASVAATDAQAGTVPAIRAAG</sequence>
<dbReference type="STRING" id="1848.SAMN05443637_12725"/>
<dbReference type="RefSeq" id="WP_234997616.1">
    <property type="nucleotide sequence ID" value="NZ_FRAP01000027.1"/>
</dbReference>
<protein>
    <recommendedName>
        <fullName evidence="3">Protein ImuA</fullName>
    </recommendedName>
</protein>
<evidence type="ECO:0008006" key="3">
    <source>
        <dbReference type="Google" id="ProtNLM"/>
    </source>
</evidence>
<accession>A0A1M7AC07</accession>
<reference evidence="1 2" key="1">
    <citation type="submission" date="2016-11" db="EMBL/GenBank/DDBJ databases">
        <authorList>
            <person name="Jaros S."/>
            <person name="Januszkiewicz K."/>
            <person name="Wedrychowicz H."/>
        </authorList>
    </citation>
    <scope>NUCLEOTIDE SEQUENCE [LARGE SCALE GENOMIC DNA]</scope>
    <source>
        <strain evidence="1 2">DSM 43832</strain>
    </source>
</reference>
<evidence type="ECO:0000313" key="1">
    <source>
        <dbReference type="EMBL" id="SHL40284.1"/>
    </source>
</evidence>
<keyword evidence="2" id="KW-1185">Reference proteome</keyword>
<dbReference type="EMBL" id="FRAP01000027">
    <property type="protein sequence ID" value="SHL40284.1"/>
    <property type="molecule type" value="Genomic_DNA"/>
</dbReference>
<organism evidence="1 2">
    <name type="scientific">Pseudonocardia thermophila</name>
    <dbReference type="NCBI Taxonomy" id="1848"/>
    <lineage>
        <taxon>Bacteria</taxon>
        <taxon>Bacillati</taxon>
        <taxon>Actinomycetota</taxon>
        <taxon>Actinomycetes</taxon>
        <taxon>Pseudonocardiales</taxon>
        <taxon>Pseudonocardiaceae</taxon>
        <taxon>Pseudonocardia</taxon>
    </lineage>
</organism>
<dbReference type="Proteomes" id="UP000184363">
    <property type="component" value="Unassembled WGS sequence"/>
</dbReference>